<dbReference type="InterPro" id="IPR015424">
    <property type="entry name" value="PyrdxlP-dep_Trfase"/>
</dbReference>
<dbReference type="EMBL" id="LQZE01000305">
    <property type="protein sequence ID" value="KXU14551.1"/>
    <property type="molecule type" value="Genomic_DNA"/>
</dbReference>
<comment type="cofactor">
    <cofactor evidence="1">
        <name>pyridoxal 5'-phosphate</name>
        <dbReference type="ChEBI" id="CHEBI:597326"/>
    </cofactor>
</comment>
<evidence type="ECO:0000256" key="2">
    <source>
        <dbReference type="ARBA" id="ARBA00022898"/>
    </source>
</evidence>
<evidence type="ECO:0000259" key="3">
    <source>
        <dbReference type="Pfam" id="PF01212"/>
    </source>
</evidence>
<dbReference type="Proteomes" id="UP000072989">
    <property type="component" value="Unassembled WGS sequence"/>
</dbReference>
<proteinExistence type="predicted"/>
<evidence type="ECO:0000313" key="4">
    <source>
        <dbReference type="EMBL" id="KXU14551.1"/>
    </source>
</evidence>
<sequence>MTNKTLNFANDYLQGAHPAILKRIMETNEMEMSGYGNDAISASAVESIRKACVCPQAAVHFLIGGTQTNQVMIDSLLQSYQGVIAAKTGHISVHEAGAIEFGGHKVLELEGSDGKLTAQQIKETIEDYWADKNHEHMVMS</sequence>
<gene>
    <name evidence="4" type="ORF">SORDD17_01380</name>
</gene>
<keyword evidence="4" id="KW-0456">Lyase</keyword>
<name>A0A139RII8_STROR</name>
<dbReference type="InterPro" id="IPR001597">
    <property type="entry name" value="ArAA_b-elim_lyase/Thr_aldolase"/>
</dbReference>
<accession>A0A139RII8</accession>
<evidence type="ECO:0000256" key="1">
    <source>
        <dbReference type="ARBA" id="ARBA00001933"/>
    </source>
</evidence>
<evidence type="ECO:0000313" key="5">
    <source>
        <dbReference type="Proteomes" id="UP000072989"/>
    </source>
</evidence>
<dbReference type="GO" id="GO:0006520">
    <property type="term" value="P:amino acid metabolic process"/>
    <property type="evidence" value="ECO:0007669"/>
    <property type="project" value="InterPro"/>
</dbReference>
<dbReference type="PATRIC" id="fig|1303.87.peg.1662"/>
<feature type="domain" description="Aromatic amino acid beta-eliminating lyase/threonine aldolase" evidence="3">
    <location>
        <begin position="18"/>
        <end position="127"/>
    </location>
</feature>
<dbReference type="GO" id="GO:0004793">
    <property type="term" value="F:threonine aldolase activity"/>
    <property type="evidence" value="ECO:0007669"/>
    <property type="project" value="UniProtKB-EC"/>
</dbReference>
<protein>
    <submittedName>
        <fullName evidence="4">Low-specificity L-threonine aldolase</fullName>
        <ecNumber evidence="4">4.1.2.5</ecNumber>
    </submittedName>
</protein>
<comment type="caution">
    <text evidence="4">The sequence shown here is derived from an EMBL/GenBank/DDBJ whole genome shotgun (WGS) entry which is preliminary data.</text>
</comment>
<dbReference type="AlphaFoldDB" id="A0A139RII8"/>
<organism evidence="4 5">
    <name type="scientific">Streptococcus oralis</name>
    <dbReference type="NCBI Taxonomy" id="1303"/>
    <lineage>
        <taxon>Bacteria</taxon>
        <taxon>Bacillati</taxon>
        <taxon>Bacillota</taxon>
        <taxon>Bacilli</taxon>
        <taxon>Lactobacillales</taxon>
        <taxon>Streptococcaceae</taxon>
        <taxon>Streptococcus</taxon>
    </lineage>
</organism>
<dbReference type="InterPro" id="IPR015421">
    <property type="entry name" value="PyrdxlP-dep_Trfase_major"/>
</dbReference>
<keyword evidence="2" id="KW-0663">Pyridoxal phosphate</keyword>
<dbReference type="Gene3D" id="3.40.640.10">
    <property type="entry name" value="Type I PLP-dependent aspartate aminotransferase-like (Major domain)"/>
    <property type="match status" value="1"/>
</dbReference>
<dbReference type="SUPFAM" id="SSF53383">
    <property type="entry name" value="PLP-dependent transferases"/>
    <property type="match status" value="1"/>
</dbReference>
<dbReference type="EC" id="4.1.2.5" evidence="4"/>
<reference evidence="4 5" key="1">
    <citation type="submission" date="2016-01" db="EMBL/GenBank/DDBJ databases">
        <title>Highly variable Streptococcus oralis are common among viridans streptococci isolated from primates.</title>
        <authorList>
            <person name="Denapaite D."/>
            <person name="Rieger M."/>
            <person name="Koendgen S."/>
            <person name="Brueckner R."/>
            <person name="Ochigava I."/>
            <person name="Kappeler P."/>
            <person name="Maetz-Rensing K."/>
            <person name="Leendertz F."/>
            <person name="Hakenbeck R."/>
        </authorList>
    </citation>
    <scope>NUCLEOTIDE SEQUENCE [LARGE SCALE GENOMIC DNA]</scope>
    <source>
        <strain evidence="4 5">DD17</strain>
    </source>
</reference>
<dbReference type="Pfam" id="PF01212">
    <property type="entry name" value="Beta_elim_lyase"/>
    <property type="match status" value="1"/>
</dbReference>